<gene>
    <name evidence="1" type="ORF">DXC51_07690</name>
</gene>
<reference evidence="1" key="1">
    <citation type="submission" date="2018-08" db="EMBL/GenBank/DDBJ databases">
        <title>A genome reference for cultivated species of the human gut microbiota.</title>
        <authorList>
            <person name="Zou Y."/>
            <person name="Xue W."/>
            <person name="Luo G."/>
        </authorList>
    </citation>
    <scope>NUCLEOTIDE SEQUENCE [LARGE SCALE GENOMIC DNA]</scope>
    <source>
        <strain evidence="1">TF05-5AC</strain>
    </source>
</reference>
<comment type="caution">
    <text evidence="1">The sequence shown here is derived from an EMBL/GenBank/DDBJ whole genome shotgun (WGS) entry which is preliminary data.</text>
</comment>
<sequence>MKKGCRFNGQYYRKAAALFVWKGVFRFFVCLGKQHSVAVMPVQNIHHRMGIDAPAAVQRTIILERIRFRTGEIQTNQPILEG</sequence>
<dbReference type="Proteomes" id="UP000260812">
    <property type="component" value="Unassembled WGS sequence"/>
</dbReference>
<dbReference type="EMBL" id="QVLV01000004">
    <property type="protein sequence ID" value="RGE62474.1"/>
    <property type="molecule type" value="Genomic_DNA"/>
</dbReference>
<protein>
    <submittedName>
        <fullName evidence="1">Uncharacterized protein</fullName>
    </submittedName>
</protein>
<keyword evidence="2" id="KW-1185">Reference proteome</keyword>
<dbReference type="AlphaFoldDB" id="A0A3E3I7S9"/>
<organism evidence="1 2">
    <name type="scientific">Eisenbergiella massiliensis</name>
    <dbReference type="NCBI Taxonomy" id="1720294"/>
    <lineage>
        <taxon>Bacteria</taxon>
        <taxon>Bacillati</taxon>
        <taxon>Bacillota</taxon>
        <taxon>Clostridia</taxon>
        <taxon>Lachnospirales</taxon>
        <taxon>Lachnospiraceae</taxon>
        <taxon>Eisenbergiella</taxon>
    </lineage>
</organism>
<evidence type="ECO:0000313" key="1">
    <source>
        <dbReference type="EMBL" id="RGE62474.1"/>
    </source>
</evidence>
<name>A0A3E3I7S9_9FIRM</name>
<accession>A0A3E3I7S9</accession>
<evidence type="ECO:0000313" key="2">
    <source>
        <dbReference type="Proteomes" id="UP000260812"/>
    </source>
</evidence>
<proteinExistence type="predicted"/>